<dbReference type="Proteomes" id="UP001193501">
    <property type="component" value="Unassembled WGS sequence"/>
</dbReference>
<comment type="subunit">
    <text evidence="10">Monomer.</text>
</comment>
<comment type="caution">
    <text evidence="12">The sequence shown here is derived from an EMBL/GenBank/DDBJ whole genome shotgun (WGS) entry which is preliminary data.</text>
</comment>
<keyword evidence="8 10" id="KW-0460">Magnesium</keyword>
<evidence type="ECO:0000256" key="4">
    <source>
        <dbReference type="ARBA" id="ARBA00022679"/>
    </source>
</evidence>
<dbReference type="InterPro" id="IPR039657">
    <property type="entry name" value="Dimethylallyltransferase"/>
</dbReference>
<reference evidence="12" key="1">
    <citation type="submission" date="2020-01" db="EMBL/GenBank/DDBJ databases">
        <authorList>
            <person name="Chen W.-M."/>
        </authorList>
    </citation>
    <scope>NUCLEOTIDE SEQUENCE</scope>
    <source>
        <strain evidence="12">CYK-10</strain>
    </source>
</reference>
<keyword evidence="5 10" id="KW-0819">tRNA processing</keyword>
<dbReference type="Gene3D" id="3.40.50.300">
    <property type="entry name" value="P-loop containing nucleotide triphosphate hydrolases"/>
    <property type="match status" value="1"/>
</dbReference>
<dbReference type="HAMAP" id="MF_00185">
    <property type="entry name" value="IPP_trans"/>
    <property type="match status" value="1"/>
</dbReference>
<feature type="binding site" evidence="10">
    <location>
        <begin position="61"/>
        <end position="66"/>
    </location>
    <ligand>
        <name>substrate</name>
    </ligand>
</feature>
<dbReference type="AlphaFoldDB" id="A0AAE4YCS7"/>
<feature type="site" description="Interaction with substrate tRNA" evidence="10">
    <location>
        <position position="165"/>
    </location>
</feature>
<evidence type="ECO:0000256" key="2">
    <source>
        <dbReference type="ARBA" id="ARBA00003213"/>
    </source>
</evidence>
<dbReference type="EC" id="2.5.1.75" evidence="10"/>
<dbReference type="SUPFAM" id="SSF52540">
    <property type="entry name" value="P-loop containing nucleoside triphosphate hydrolases"/>
    <property type="match status" value="1"/>
</dbReference>
<keyword evidence="7 10" id="KW-0067">ATP-binding</keyword>
<evidence type="ECO:0000256" key="6">
    <source>
        <dbReference type="ARBA" id="ARBA00022741"/>
    </source>
</evidence>
<dbReference type="PANTHER" id="PTHR11088">
    <property type="entry name" value="TRNA DIMETHYLALLYLTRANSFERASE"/>
    <property type="match status" value="1"/>
</dbReference>
<name>A0AAE4YCS7_9RHOB</name>
<dbReference type="EMBL" id="JAABNR010000008">
    <property type="protein sequence ID" value="NBZ87884.1"/>
    <property type="molecule type" value="Genomic_DNA"/>
</dbReference>
<dbReference type="InterPro" id="IPR027417">
    <property type="entry name" value="P-loop_NTPase"/>
</dbReference>
<dbReference type="GO" id="GO:0052381">
    <property type="term" value="F:tRNA dimethylallyltransferase activity"/>
    <property type="evidence" value="ECO:0007669"/>
    <property type="project" value="UniProtKB-UniRule"/>
</dbReference>
<comment type="similarity">
    <text evidence="3 10">Belongs to the IPP transferase family.</text>
</comment>
<evidence type="ECO:0000256" key="5">
    <source>
        <dbReference type="ARBA" id="ARBA00022694"/>
    </source>
</evidence>
<accession>A0AAE4YCS7</accession>
<proteinExistence type="inferred from homology"/>
<keyword evidence="4 10" id="KW-0808">Transferase</keyword>
<evidence type="ECO:0000256" key="10">
    <source>
        <dbReference type="HAMAP-Rule" id="MF_00185"/>
    </source>
</evidence>
<dbReference type="GO" id="GO:0006400">
    <property type="term" value="P:tRNA modification"/>
    <property type="evidence" value="ECO:0007669"/>
    <property type="project" value="TreeGrafter"/>
</dbReference>
<feature type="binding site" evidence="10">
    <location>
        <begin position="59"/>
        <end position="66"/>
    </location>
    <ligand>
        <name>ATP</name>
        <dbReference type="ChEBI" id="CHEBI:30616"/>
    </ligand>
</feature>
<evidence type="ECO:0000256" key="1">
    <source>
        <dbReference type="ARBA" id="ARBA00001946"/>
    </source>
</evidence>
<evidence type="ECO:0000256" key="11">
    <source>
        <dbReference type="SAM" id="MobiDB-lite"/>
    </source>
</evidence>
<comment type="function">
    <text evidence="2 10">Catalyzes the transfer of a dimethylallyl group onto the adenine at position 37 in tRNAs that read codons beginning with uridine, leading to the formation of N6-(dimethylallyl)adenosine (i(6)A).</text>
</comment>
<gene>
    <name evidence="10 12" type="primary">miaA</name>
    <name evidence="12" type="ORF">GV832_09870</name>
</gene>
<comment type="catalytic activity">
    <reaction evidence="9 10">
        <text>adenosine(37) in tRNA + dimethylallyl diphosphate = N(6)-dimethylallyladenosine(37) in tRNA + diphosphate</text>
        <dbReference type="Rhea" id="RHEA:26482"/>
        <dbReference type="Rhea" id="RHEA-COMP:10162"/>
        <dbReference type="Rhea" id="RHEA-COMP:10375"/>
        <dbReference type="ChEBI" id="CHEBI:33019"/>
        <dbReference type="ChEBI" id="CHEBI:57623"/>
        <dbReference type="ChEBI" id="CHEBI:74411"/>
        <dbReference type="ChEBI" id="CHEBI:74415"/>
        <dbReference type="EC" id="2.5.1.75"/>
    </reaction>
</comment>
<feature type="region of interest" description="Disordered" evidence="11">
    <location>
        <begin position="17"/>
        <end position="36"/>
    </location>
</feature>
<keyword evidence="13" id="KW-1185">Reference proteome</keyword>
<evidence type="ECO:0000256" key="7">
    <source>
        <dbReference type="ARBA" id="ARBA00022840"/>
    </source>
</evidence>
<protein>
    <recommendedName>
        <fullName evidence="10">tRNA dimethylallyltransferase</fullName>
        <ecNumber evidence="10">2.5.1.75</ecNumber>
    </recommendedName>
    <alternativeName>
        <fullName evidence="10">Dimethylallyl diphosphate:tRNA dimethylallyltransferase</fullName>
        <shortName evidence="10">DMAPP:tRNA dimethylallyltransferase</shortName>
        <shortName evidence="10">DMATase</shortName>
    </alternativeName>
    <alternativeName>
        <fullName evidence="10">Isopentenyl-diphosphate:tRNA isopentenyltransferase</fullName>
        <shortName evidence="10">IPP transferase</shortName>
        <shortName evidence="10">IPPT</shortName>
        <shortName evidence="10">IPTase</shortName>
    </alternativeName>
</protein>
<sequence>MAAPRLDLAAKWAKTAAGSTVRGPAPDSTRSRGRCPRTPGDIWAKLKAISRERPVLIAGPTASGKSALALELAARDGRVVVNADALQVYGCWRVLTARPSVAEEAGAAHALYGHVGRVPYSVGDWLREVRGLLDRPVVIVGGTGLYFMALTEGLAEVPEIPPEVRAEADALRLGDFAAMVAGLDAQTAAKTDLRNPMRVQRAWEVLRASGRGLAAWQEATPAPLVPLEAAEALVFRPSVPWLDARIARRFSVMLEEGALEEARAALPHWQPQAPWARAIGAPELVAHLRGELSLAEAEAAAILASRQYAKRQRTWFRSRMGAWRGIVPG</sequence>
<organism evidence="12 13">
    <name type="scientific">Stagnihabitans tardus</name>
    <dbReference type="NCBI Taxonomy" id="2699202"/>
    <lineage>
        <taxon>Bacteria</taxon>
        <taxon>Pseudomonadati</taxon>
        <taxon>Pseudomonadota</taxon>
        <taxon>Alphaproteobacteria</taxon>
        <taxon>Rhodobacterales</taxon>
        <taxon>Paracoccaceae</taxon>
        <taxon>Stagnihabitans</taxon>
    </lineage>
</organism>
<dbReference type="InterPro" id="IPR018022">
    <property type="entry name" value="IPT"/>
</dbReference>
<dbReference type="Pfam" id="PF01715">
    <property type="entry name" value="IPPT"/>
    <property type="match status" value="1"/>
</dbReference>
<evidence type="ECO:0000313" key="13">
    <source>
        <dbReference type="Proteomes" id="UP001193501"/>
    </source>
</evidence>
<comment type="caution">
    <text evidence="10">Lacks conserved residue(s) required for the propagation of feature annotation.</text>
</comment>
<evidence type="ECO:0000256" key="9">
    <source>
        <dbReference type="ARBA" id="ARBA00049563"/>
    </source>
</evidence>
<evidence type="ECO:0000313" key="12">
    <source>
        <dbReference type="EMBL" id="NBZ87884.1"/>
    </source>
</evidence>
<dbReference type="Gene3D" id="1.10.20.140">
    <property type="match status" value="1"/>
</dbReference>
<evidence type="ECO:0000256" key="3">
    <source>
        <dbReference type="ARBA" id="ARBA00005842"/>
    </source>
</evidence>
<comment type="cofactor">
    <cofactor evidence="1 10">
        <name>Mg(2+)</name>
        <dbReference type="ChEBI" id="CHEBI:18420"/>
    </cofactor>
</comment>
<feature type="site" description="Interaction with substrate tRNA" evidence="10">
    <location>
        <position position="143"/>
    </location>
</feature>
<keyword evidence="6 10" id="KW-0547">Nucleotide-binding</keyword>
<evidence type="ECO:0000256" key="8">
    <source>
        <dbReference type="ARBA" id="ARBA00022842"/>
    </source>
</evidence>
<dbReference type="PANTHER" id="PTHR11088:SF60">
    <property type="entry name" value="TRNA DIMETHYLALLYLTRANSFERASE"/>
    <property type="match status" value="1"/>
</dbReference>
<dbReference type="GO" id="GO:0005524">
    <property type="term" value="F:ATP binding"/>
    <property type="evidence" value="ECO:0007669"/>
    <property type="project" value="UniProtKB-UniRule"/>
</dbReference>